<dbReference type="UniPathway" id="UPA00606"/>
<dbReference type="NCBIfam" id="TIGR01694">
    <property type="entry name" value="MTAP"/>
    <property type="match status" value="1"/>
</dbReference>
<comment type="subunit">
    <text evidence="4">Homohexamer. Dimer of a homotrimer.</text>
</comment>
<comment type="similarity">
    <text evidence="4">Belongs to the PNP/MTAP phosphorylase family. MTAP subfamily.</text>
</comment>
<dbReference type="PROSITE" id="PS01240">
    <property type="entry name" value="PNP_MTAP_2"/>
    <property type="match status" value="1"/>
</dbReference>
<protein>
    <recommendedName>
        <fullName evidence="4">Probable 6-oxopurine nucleoside phosphorylase</fullName>
        <ecNumber evidence="4">2.4.2.1</ecNumber>
    </recommendedName>
    <alternativeName>
        <fullName evidence="4">Purine nucleoside phosphorylase</fullName>
        <shortName evidence="4">PNP</shortName>
    </alternativeName>
</protein>
<evidence type="ECO:0000259" key="5">
    <source>
        <dbReference type="Pfam" id="PF01048"/>
    </source>
</evidence>
<sequence>MRIAIIGGTGVYDPKFLENPEEIKVSTPYGEVKLLKGIYQGEEVGFLARHGSGHTVPPHRINYKANMWALKSLGVERILSTTAVGSLKLNLAPGDLVILDQFIDFTKSRDHTFYNGDDGKVVHIDFTTPYCPELRNVLYETSKELGIRVHPFGTYVCTEGPRFETPAEIKMYSFFGDVVGMTNVPEVVLARELEMCYASVSLVTNYAAGISQTTLTHSEVLEVMAQNIEKVRKLFAMVIPRIPKERRCICKDALKEYREKGVL</sequence>
<dbReference type="InterPro" id="IPR018099">
    <property type="entry name" value="Purine_phosphorylase-2_CS"/>
</dbReference>
<dbReference type="EC" id="2.4.2.1" evidence="4"/>
<gene>
    <name evidence="6" type="primary">mtnP</name>
    <name evidence="6" type="ORF">ENU78_07130</name>
</gene>
<keyword evidence="3 4" id="KW-0660">Purine salvage</keyword>
<dbReference type="GO" id="GO:0019509">
    <property type="term" value="P:L-methionine salvage from methylthioadenosine"/>
    <property type="evidence" value="ECO:0007669"/>
    <property type="project" value="TreeGrafter"/>
</dbReference>
<comment type="caution">
    <text evidence="6">The sequence shown here is derived from an EMBL/GenBank/DDBJ whole genome shotgun (WGS) entry which is preliminary data.</text>
</comment>
<dbReference type="Pfam" id="PF01048">
    <property type="entry name" value="PNP_UDP_1"/>
    <property type="match status" value="1"/>
</dbReference>
<comment type="miscellaneous">
    <text evidence="4">Although this enzyme belongs to the family of MTA phosphorylases based on sequence homology, it has been shown that conserved amino acid substitutions in the substrate binding pocket convert the substrate specificity of this enzyme from 6-aminopurines to 6-oxopurines.</text>
</comment>
<dbReference type="SUPFAM" id="SSF53167">
    <property type="entry name" value="Purine and uridine phosphorylases"/>
    <property type="match status" value="1"/>
</dbReference>
<feature type="domain" description="Nucleoside phosphorylase" evidence="5">
    <location>
        <begin position="2"/>
        <end position="237"/>
    </location>
</feature>
<comment type="pathway">
    <text evidence="4">Purine metabolism; purine nucleoside salvage.</text>
</comment>
<proteinExistence type="inferred from homology"/>
<keyword evidence="2 4" id="KW-0808">Transferase</keyword>
<evidence type="ECO:0000256" key="3">
    <source>
        <dbReference type="ARBA" id="ARBA00022726"/>
    </source>
</evidence>
<comment type="catalytic activity">
    <reaction evidence="4">
        <text>a purine D-ribonucleoside + phosphate = a purine nucleobase + alpha-D-ribose 1-phosphate</text>
        <dbReference type="Rhea" id="RHEA:19805"/>
        <dbReference type="ChEBI" id="CHEBI:26386"/>
        <dbReference type="ChEBI" id="CHEBI:43474"/>
        <dbReference type="ChEBI" id="CHEBI:57720"/>
        <dbReference type="ChEBI" id="CHEBI:142355"/>
        <dbReference type="EC" id="2.4.2.1"/>
    </reaction>
</comment>
<feature type="binding site" evidence="4">
    <location>
        <position position="181"/>
    </location>
    <ligand>
        <name>substrate</name>
    </ligand>
</feature>
<dbReference type="AlphaFoldDB" id="A0A7C2GED6"/>
<dbReference type="InterPro" id="IPR035994">
    <property type="entry name" value="Nucleoside_phosphorylase_sf"/>
</dbReference>
<evidence type="ECO:0000256" key="1">
    <source>
        <dbReference type="ARBA" id="ARBA00022676"/>
    </source>
</evidence>
<accession>A0A7C2GED6</accession>
<dbReference type="CDD" id="cd09010">
    <property type="entry name" value="MTAP_SsMTAPII_like_MTIP"/>
    <property type="match status" value="1"/>
</dbReference>
<feature type="binding site" evidence="4">
    <location>
        <begin position="82"/>
        <end position="83"/>
    </location>
    <ligand>
        <name>phosphate</name>
        <dbReference type="ChEBI" id="CHEBI:43474"/>
    </ligand>
</feature>
<dbReference type="PANTHER" id="PTHR42679:SF2">
    <property type="entry name" value="S-METHYL-5'-THIOADENOSINE PHOSPHORYLASE"/>
    <property type="match status" value="1"/>
</dbReference>
<dbReference type="GO" id="GO:0005829">
    <property type="term" value="C:cytosol"/>
    <property type="evidence" value="ECO:0007669"/>
    <property type="project" value="TreeGrafter"/>
</dbReference>
<feature type="binding site" evidence="4">
    <location>
        <position position="9"/>
    </location>
    <ligand>
        <name>phosphate</name>
        <dbReference type="ChEBI" id="CHEBI:43474"/>
    </ligand>
</feature>
<evidence type="ECO:0000313" key="6">
    <source>
        <dbReference type="EMBL" id="HGK24185.1"/>
    </source>
</evidence>
<name>A0A7C2GED6_DICTH</name>
<dbReference type="PANTHER" id="PTHR42679">
    <property type="entry name" value="S-METHYL-5'-THIOADENOSINE PHOSPHORYLASE"/>
    <property type="match status" value="1"/>
</dbReference>
<feature type="binding site" evidence="4">
    <location>
        <begin position="205"/>
        <end position="207"/>
    </location>
    <ligand>
        <name>substrate</name>
    </ligand>
</feature>
<comment type="function">
    <text evidence="4">Purine nucleoside phosphorylase which is highly specific for 6-oxopurine nucleosides. Cleaves guanosine or inosine to respective bases and sugar-1-phosphate molecules. Involved in purine salvage.</text>
</comment>
<feature type="site" description="Important for substrate specificity" evidence="4">
    <location>
        <position position="164"/>
    </location>
</feature>
<dbReference type="GO" id="GO:0017061">
    <property type="term" value="F:S-methyl-5-thioadenosine phosphorylase activity"/>
    <property type="evidence" value="ECO:0007669"/>
    <property type="project" value="InterPro"/>
</dbReference>
<feature type="binding site" evidence="4">
    <location>
        <position position="182"/>
    </location>
    <ligand>
        <name>phosphate</name>
        <dbReference type="ChEBI" id="CHEBI:43474"/>
    </ligand>
</feature>
<dbReference type="NCBIfam" id="NF006599">
    <property type="entry name" value="PRK09136.1"/>
    <property type="match status" value="1"/>
</dbReference>
<dbReference type="Gene3D" id="3.40.50.1580">
    <property type="entry name" value="Nucleoside phosphorylase domain"/>
    <property type="match status" value="1"/>
</dbReference>
<organism evidence="6">
    <name type="scientific">Dictyoglomus thermophilum</name>
    <dbReference type="NCBI Taxonomy" id="14"/>
    <lineage>
        <taxon>Bacteria</taxon>
        <taxon>Pseudomonadati</taxon>
        <taxon>Dictyoglomota</taxon>
        <taxon>Dictyoglomia</taxon>
        <taxon>Dictyoglomales</taxon>
        <taxon>Dictyoglomaceae</taxon>
        <taxon>Dictyoglomus</taxon>
    </lineage>
</organism>
<feature type="binding site" evidence="4">
    <location>
        <begin position="49"/>
        <end position="50"/>
    </location>
    <ligand>
        <name>phosphate</name>
        <dbReference type="ChEBI" id="CHEBI:43474"/>
    </ligand>
</feature>
<dbReference type="RefSeq" id="WP_149122816.1">
    <property type="nucleotide sequence ID" value="NZ_VTFL01000003.1"/>
</dbReference>
<keyword evidence="1 4" id="KW-0328">Glycosyltransferase</keyword>
<dbReference type="GO" id="GO:0006166">
    <property type="term" value="P:purine ribonucleoside salvage"/>
    <property type="evidence" value="ECO:0007669"/>
    <property type="project" value="UniProtKB-UniRule"/>
</dbReference>
<evidence type="ECO:0000256" key="2">
    <source>
        <dbReference type="ARBA" id="ARBA00022679"/>
    </source>
</evidence>
<dbReference type="HAMAP" id="MF_01963">
    <property type="entry name" value="MTAP"/>
    <property type="match status" value="1"/>
</dbReference>
<evidence type="ECO:0000256" key="4">
    <source>
        <dbReference type="HAMAP-Rule" id="MF_01963"/>
    </source>
</evidence>
<reference evidence="6" key="1">
    <citation type="journal article" date="2020" name="mSystems">
        <title>Genome- and Community-Level Interaction Insights into Carbon Utilization and Element Cycling Functions of Hydrothermarchaeota in Hydrothermal Sediment.</title>
        <authorList>
            <person name="Zhou Z."/>
            <person name="Liu Y."/>
            <person name="Xu W."/>
            <person name="Pan J."/>
            <person name="Luo Z.H."/>
            <person name="Li M."/>
        </authorList>
    </citation>
    <scope>NUCLEOTIDE SEQUENCE [LARGE SCALE GENOMIC DNA]</scope>
    <source>
        <strain evidence="6">SpSt-70</strain>
    </source>
</reference>
<feature type="site" description="Important for substrate specificity" evidence="4">
    <location>
        <position position="217"/>
    </location>
</feature>
<dbReference type="FunFam" id="3.40.50.1580:FF:000012">
    <property type="entry name" value="Probable 6-oxopurine nucleoside phosphorylase"/>
    <property type="match status" value="1"/>
</dbReference>
<dbReference type="InterPro" id="IPR000845">
    <property type="entry name" value="Nucleoside_phosphorylase_d"/>
</dbReference>
<dbReference type="InterPro" id="IPR010044">
    <property type="entry name" value="MTAP"/>
</dbReference>
<dbReference type="EMBL" id="DTDV01000019">
    <property type="protein sequence ID" value="HGK24185.1"/>
    <property type="molecule type" value="Genomic_DNA"/>
</dbReference>